<dbReference type="RefSeq" id="WP_011132076.1">
    <property type="nucleotide sequence ID" value="NC_005072.1"/>
</dbReference>
<name>Q7V2N4_PROMP</name>
<dbReference type="eggNOG" id="COG0687">
    <property type="taxonomic scope" value="Bacteria"/>
</dbReference>
<dbReference type="KEGG" id="pmm:PMM0440"/>
<proteinExistence type="predicted"/>
<evidence type="ECO:0000313" key="1">
    <source>
        <dbReference type="EMBL" id="CAE18899.1"/>
    </source>
</evidence>
<dbReference type="Proteomes" id="UP000001026">
    <property type="component" value="Chromosome"/>
</dbReference>
<protein>
    <recommendedName>
        <fullName evidence="3">Periplasmic binding protein-like II</fullName>
    </recommendedName>
</protein>
<dbReference type="Gene3D" id="3.40.190.10">
    <property type="entry name" value="Periplasmic binding protein-like II"/>
    <property type="match status" value="1"/>
</dbReference>
<reference evidence="1 2" key="1">
    <citation type="journal article" date="2003" name="Nature">
        <title>Genome divergence in two Prochlorococcus ecotypes reflects oceanic niche differentiation.</title>
        <authorList>
            <person name="Rocap G."/>
            <person name="Larimer F.W."/>
            <person name="Lamerdin J.E."/>
            <person name="Malfatti S."/>
            <person name="Chain P."/>
            <person name="Ahlgren N.A."/>
            <person name="Arellano A."/>
            <person name="Coleman M."/>
            <person name="Hauser L."/>
            <person name="Hess W.R."/>
            <person name="Johnson Z.I."/>
            <person name="Land M.L."/>
            <person name="Lindell D."/>
            <person name="Post A.F."/>
            <person name="Regala W."/>
            <person name="Shah M."/>
            <person name="Shaw S.L."/>
            <person name="Steglich C."/>
            <person name="Sullivan M.B."/>
            <person name="Ting C.S."/>
            <person name="Tolonen A."/>
            <person name="Webb E.A."/>
            <person name="Zinser E.R."/>
            <person name="Chisholm S.W."/>
        </authorList>
    </citation>
    <scope>NUCLEOTIDE SEQUENCE [LARGE SCALE GENOMIC DNA]</scope>
    <source>
        <strain evidence="2">CCMP1986 / NIES-2087 / MED4</strain>
    </source>
</reference>
<dbReference type="HOGENOM" id="CLU_839191_0_0_3"/>
<gene>
    <name evidence="1" type="ordered locus">PMM0440</name>
</gene>
<dbReference type="EMBL" id="BX548174">
    <property type="protein sequence ID" value="CAE18899.1"/>
    <property type="molecule type" value="Genomic_DNA"/>
</dbReference>
<organism evidence="1 2">
    <name type="scientific">Prochlorococcus marinus subsp. pastoris (strain CCMP1986 / NIES-2087 / MED4)</name>
    <dbReference type="NCBI Taxonomy" id="59919"/>
    <lineage>
        <taxon>Bacteria</taxon>
        <taxon>Bacillati</taxon>
        <taxon>Cyanobacteriota</taxon>
        <taxon>Cyanophyceae</taxon>
        <taxon>Synechococcales</taxon>
        <taxon>Prochlorococcaceae</taxon>
        <taxon>Prochlorococcus</taxon>
    </lineage>
</organism>
<dbReference type="SUPFAM" id="SSF53850">
    <property type="entry name" value="Periplasmic binding protein-like II"/>
    <property type="match status" value="1"/>
</dbReference>
<dbReference type="STRING" id="59919.PMM0440"/>
<accession>Q7V2N4</accession>
<evidence type="ECO:0008006" key="3">
    <source>
        <dbReference type="Google" id="ProtNLM"/>
    </source>
</evidence>
<evidence type="ECO:0000313" key="2">
    <source>
        <dbReference type="Proteomes" id="UP000001026"/>
    </source>
</evidence>
<sequence length="330" mass="38895">MPKKHPTRRQFLNFGKLSLLFFLNSCSNSLKKIKIGFQSSTYPKSFRDTFPAIWQKENINFSKLKLEKNKIKFSKSDFILINDGWLKSINFANFQNINNLFLNDLLDNRSRDYLKSFKEYQRNKLFPIGVVPYAVIIKNNKDLIYEASNNWDFLLDEKLKGKIIFPQSPRILISISKRINVKNSLSKLKEQAMLFDDKNSINWLINSDASVAIIPFSLCEKYLRVDSRLSMVFPNKGVPLMWNFLLTKSKINNIVLFDWIKSLEKRSTIDELANQGWYLPFKNEYSQDKYNIKTENSNYGPSENCWENSWSFSSLNYEEKVNLENLWNQS</sequence>
<dbReference type="AlphaFoldDB" id="Q7V2N4"/>
<dbReference type="OrthoDB" id="555733at2"/>